<keyword evidence="5" id="KW-1185">Reference proteome</keyword>
<comment type="caution">
    <text evidence="4">The sequence shown here is derived from an EMBL/GenBank/DDBJ whole genome shotgun (WGS) entry which is preliminary data.</text>
</comment>
<evidence type="ECO:0000313" key="5">
    <source>
        <dbReference type="Proteomes" id="UP000628463"/>
    </source>
</evidence>
<dbReference type="RefSeq" id="WP_186837028.1">
    <property type="nucleotide sequence ID" value="NZ_JACOPD010000006.1"/>
</dbReference>
<keyword evidence="4" id="KW-0966">Cell projection</keyword>
<gene>
    <name evidence="4" type="ORF">H8S01_09490</name>
</gene>
<comment type="similarity">
    <text evidence="1">Belongs to the FlgD family.</text>
</comment>
<sequence>MVTSNVINGLIDNSKNDGNISSTTKNDKSNSSLDVNDFLQLLVAQMQYQDPLEPTDNTQYIAQMATFTQVEATTEMGNKVEQQMASSLVGKSVIMKTNESSSGMIAGKVNYWENIDGKIYLGINGKLYDIADVDTVLDNDYYDKLVNGNTSKKDDTTSGSGKADDTSKKDDTADSKTE</sequence>
<reference evidence="4 5" key="1">
    <citation type="submission" date="2020-08" db="EMBL/GenBank/DDBJ databases">
        <title>Genome public.</title>
        <authorList>
            <person name="Liu C."/>
            <person name="Sun Q."/>
        </authorList>
    </citation>
    <scope>NUCLEOTIDE SEQUENCE [LARGE SCALE GENOMIC DNA]</scope>
    <source>
        <strain evidence="4 5">NSJ-43</strain>
    </source>
</reference>
<keyword evidence="4" id="KW-0969">Cilium</keyword>
<proteinExistence type="inferred from homology"/>
<accession>A0ABR7G179</accession>
<keyword evidence="4" id="KW-0282">Flagellum</keyword>
<protein>
    <submittedName>
        <fullName evidence="4">Flagellar hook capping protein</fullName>
    </submittedName>
</protein>
<evidence type="ECO:0000256" key="1">
    <source>
        <dbReference type="ARBA" id="ARBA00010577"/>
    </source>
</evidence>
<feature type="compositionally biased region" description="Basic and acidic residues" evidence="3">
    <location>
        <begin position="151"/>
        <end position="178"/>
    </location>
</feature>
<evidence type="ECO:0000313" key="4">
    <source>
        <dbReference type="EMBL" id="MBC5681193.1"/>
    </source>
</evidence>
<name>A0ABR7G179_9FIRM</name>
<evidence type="ECO:0000256" key="2">
    <source>
        <dbReference type="ARBA" id="ARBA00022795"/>
    </source>
</evidence>
<dbReference type="EMBL" id="JACOPD010000006">
    <property type="protein sequence ID" value="MBC5681193.1"/>
    <property type="molecule type" value="Genomic_DNA"/>
</dbReference>
<dbReference type="InterPro" id="IPR005648">
    <property type="entry name" value="FlgD"/>
</dbReference>
<keyword evidence="2" id="KW-1005">Bacterial flagellum biogenesis</keyword>
<dbReference type="Pfam" id="PF03963">
    <property type="entry name" value="FlgD"/>
    <property type="match status" value="1"/>
</dbReference>
<evidence type="ECO:0000256" key="3">
    <source>
        <dbReference type="SAM" id="MobiDB-lite"/>
    </source>
</evidence>
<organism evidence="4 5">
    <name type="scientific">Lachnospira hominis</name>
    <name type="common">ex Liu et al. 2021</name>
    <dbReference type="NCBI Taxonomy" id="2763051"/>
    <lineage>
        <taxon>Bacteria</taxon>
        <taxon>Bacillati</taxon>
        <taxon>Bacillota</taxon>
        <taxon>Clostridia</taxon>
        <taxon>Lachnospirales</taxon>
        <taxon>Lachnospiraceae</taxon>
        <taxon>Lachnospira</taxon>
    </lineage>
</organism>
<feature type="region of interest" description="Disordered" evidence="3">
    <location>
        <begin position="146"/>
        <end position="178"/>
    </location>
</feature>
<dbReference type="Proteomes" id="UP000628463">
    <property type="component" value="Unassembled WGS sequence"/>
</dbReference>